<evidence type="ECO:0000313" key="2">
    <source>
        <dbReference type="EMBL" id="KAF2213771.1"/>
    </source>
</evidence>
<gene>
    <name evidence="2" type="ORF">CERZMDRAFT_83873</name>
</gene>
<protein>
    <submittedName>
        <fullName evidence="2">Uncharacterized protein</fullName>
    </submittedName>
</protein>
<evidence type="ECO:0000313" key="3">
    <source>
        <dbReference type="Proteomes" id="UP000799539"/>
    </source>
</evidence>
<proteinExistence type="predicted"/>
<feature type="compositionally biased region" description="Polar residues" evidence="1">
    <location>
        <begin position="54"/>
        <end position="64"/>
    </location>
</feature>
<reference evidence="2" key="1">
    <citation type="journal article" date="2020" name="Stud. Mycol.">
        <title>101 Dothideomycetes genomes: a test case for predicting lifestyles and emergence of pathogens.</title>
        <authorList>
            <person name="Haridas S."/>
            <person name="Albert R."/>
            <person name="Binder M."/>
            <person name="Bloem J."/>
            <person name="Labutti K."/>
            <person name="Salamov A."/>
            <person name="Andreopoulos B."/>
            <person name="Baker S."/>
            <person name="Barry K."/>
            <person name="Bills G."/>
            <person name="Bluhm B."/>
            <person name="Cannon C."/>
            <person name="Castanera R."/>
            <person name="Culley D."/>
            <person name="Daum C."/>
            <person name="Ezra D."/>
            <person name="Gonzalez J."/>
            <person name="Henrissat B."/>
            <person name="Kuo A."/>
            <person name="Liang C."/>
            <person name="Lipzen A."/>
            <person name="Lutzoni F."/>
            <person name="Magnuson J."/>
            <person name="Mondo S."/>
            <person name="Nolan M."/>
            <person name="Ohm R."/>
            <person name="Pangilinan J."/>
            <person name="Park H.-J."/>
            <person name="Ramirez L."/>
            <person name="Alfaro M."/>
            <person name="Sun H."/>
            <person name="Tritt A."/>
            <person name="Yoshinaga Y."/>
            <person name="Zwiers L.-H."/>
            <person name="Turgeon B."/>
            <person name="Goodwin S."/>
            <person name="Spatafora J."/>
            <person name="Crous P."/>
            <person name="Grigoriev I."/>
        </authorList>
    </citation>
    <scope>NUCLEOTIDE SEQUENCE</scope>
    <source>
        <strain evidence="2">SCOH1-5</strain>
    </source>
</reference>
<name>A0A6A6FK84_9PEZI</name>
<evidence type="ECO:0000256" key="1">
    <source>
        <dbReference type="SAM" id="MobiDB-lite"/>
    </source>
</evidence>
<organism evidence="2 3">
    <name type="scientific">Cercospora zeae-maydis SCOH1-5</name>
    <dbReference type="NCBI Taxonomy" id="717836"/>
    <lineage>
        <taxon>Eukaryota</taxon>
        <taxon>Fungi</taxon>
        <taxon>Dikarya</taxon>
        <taxon>Ascomycota</taxon>
        <taxon>Pezizomycotina</taxon>
        <taxon>Dothideomycetes</taxon>
        <taxon>Dothideomycetidae</taxon>
        <taxon>Mycosphaerellales</taxon>
        <taxon>Mycosphaerellaceae</taxon>
        <taxon>Cercospora</taxon>
    </lineage>
</organism>
<feature type="compositionally biased region" description="Basic and acidic residues" evidence="1">
    <location>
        <begin position="7"/>
        <end position="21"/>
    </location>
</feature>
<accession>A0A6A6FK84</accession>
<feature type="compositionally biased region" description="Polar residues" evidence="1">
    <location>
        <begin position="26"/>
        <end position="39"/>
    </location>
</feature>
<sequence length="282" mass="29958">MAPPCKDQGEAGARDDDDIKPGPRQKTITNASSPATTQPLAEIKSATRYMAPASAQTNSRNFTQHEPIGADEGGSATDDAPELASNVTLSPFNTRHSQPVPAAPQLILNEAALSQWLSSPAPGLSTLTSHPTLQSSTRDARPAAFGPLLAGQSSSPHAATEPGDWHYTIPTPPDFKRPTPLPGNSITRTIRPCRLNAARSESELDIVADMVPAIIDHLDRSSEDFPSTLRSLAATLQKMAREAEQGDAVQASGLREPPTKEEMDFATRLLNGRGGKDACWGL</sequence>
<keyword evidence="3" id="KW-1185">Reference proteome</keyword>
<feature type="region of interest" description="Disordered" evidence="1">
    <location>
        <begin position="146"/>
        <end position="187"/>
    </location>
</feature>
<feature type="region of interest" description="Disordered" evidence="1">
    <location>
        <begin position="1"/>
        <end position="82"/>
    </location>
</feature>
<dbReference type="AlphaFoldDB" id="A0A6A6FK84"/>
<dbReference type="EMBL" id="ML992670">
    <property type="protein sequence ID" value="KAF2213771.1"/>
    <property type="molecule type" value="Genomic_DNA"/>
</dbReference>
<dbReference type="OrthoDB" id="3641463at2759"/>
<dbReference type="Proteomes" id="UP000799539">
    <property type="component" value="Unassembled WGS sequence"/>
</dbReference>